<reference evidence="1" key="1">
    <citation type="journal article" date="2021" name="Proc. Natl. Acad. Sci. U.S.A.">
        <title>A Catalog of Tens of Thousands of Viruses from Human Metagenomes Reveals Hidden Associations with Chronic Diseases.</title>
        <authorList>
            <person name="Tisza M.J."/>
            <person name="Buck C.B."/>
        </authorList>
    </citation>
    <scope>NUCLEOTIDE SEQUENCE</scope>
    <source>
        <strain evidence="1">CtlgF9</strain>
    </source>
</reference>
<evidence type="ECO:0000313" key="1">
    <source>
        <dbReference type="EMBL" id="DAE10653.1"/>
    </source>
</evidence>
<accession>A0A8S5PW21</accession>
<dbReference type="EMBL" id="BK015517">
    <property type="protein sequence ID" value="DAE10653.1"/>
    <property type="molecule type" value="Genomic_DNA"/>
</dbReference>
<protein>
    <submittedName>
        <fullName evidence="1">Uncharacterized protein</fullName>
    </submittedName>
</protein>
<name>A0A8S5PW21_9CAUD</name>
<organism evidence="1">
    <name type="scientific">Siphoviridae sp. ctlgF9</name>
    <dbReference type="NCBI Taxonomy" id="2825649"/>
    <lineage>
        <taxon>Viruses</taxon>
        <taxon>Duplodnaviria</taxon>
        <taxon>Heunggongvirae</taxon>
        <taxon>Uroviricota</taxon>
        <taxon>Caudoviricetes</taxon>
    </lineage>
</organism>
<proteinExistence type="predicted"/>
<sequence length="63" mass="7579">MTPGQKRAKKLLDSDPNYYKKIAEKSKQSQKRYKMNTKKATIAAWKRWHKDEPLPEWIEQMAE</sequence>